<accession>A0A0M7BB75</accession>
<dbReference type="AlphaFoldDB" id="A0A0M7BB75"/>
<keyword evidence="2" id="KW-1185">Reference proteome</keyword>
<dbReference type="STRING" id="313367.JSE7799_01301"/>
<proteinExistence type="predicted"/>
<gene>
    <name evidence="1" type="ORF">JSE7799_01301</name>
</gene>
<name>A0A0M7BB75_9RHOB</name>
<dbReference type="Proteomes" id="UP000049455">
    <property type="component" value="Unassembled WGS sequence"/>
</dbReference>
<evidence type="ECO:0000313" key="1">
    <source>
        <dbReference type="EMBL" id="CUH37522.1"/>
    </source>
</evidence>
<evidence type="ECO:0000313" key="2">
    <source>
        <dbReference type="Proteomes" id="UP000049455"/>
    </source>
</evidence>
<reference evidence="1 2" key="1">
    <citation type="submission" date="2015-09" db="EMBL/GenBank/DDBJ databases">
        <authorList>
            <person name="Jackson K.R."/>
            <person name="Lunt B.L."/>
            <person name="Fisher J.N.B."/>
            <person name="Gardner A.V."/>
            <person name="Bailey M.E."/>
            <person name="Deus L.M."/>
            <person name="Earl A.S."/>
            <person name="Gibby P.D."/>
            <person name="Hartmann K.A."/>
            <person name="Liu J.E."/>
            <person name="Manci A.M."/>
            <person name="Nielsen D.A."/>
            <person name="Solomon M.B."/>
            <person name="Breakwell D.P."/>
            <person name="Burnett S.H."/>
            <person name="Grose J.H."/>
        </authorList>
    </citation>
    <scope>NUCLEOTIDE SEQUENCE [LARGE SCALE GENOMIC DNA]</scope>
    <source>
        <strain evidence="1 2">CECT 7799</strain>
    </source>
</reference>
<protein>
    <recommendedName>
        <fullName evidence="3">Transposase</fullName>
    </recommendedName>
</protein>
<sequence>MSVHLLSEIGRIIQSCPGFPLRRHRYLFDALLARIIHEKAAEVA</sequence>
<dbReference type="EMBL" id="CYPR01000079">
    <property type="protein sequence ID" value="CUH37522.1"/>
    <property type="molecule type" value="Genomic_DNA"/>
</dbReference>
<organism evidence="1 2">
    <name type="scientific">Jannaschia seosinensis</name>
    <dbReference type="NCBI Taxonomy" id="313367"/>
    <lineage>
        <taxon>Bacteria</taxon>
        <taxon>Pseudomonadati</taxon>
        <taxon>Pseudomonadota</taxon>
        <taxon>Alphaproteobacteria</taxon>
        <taxon>Rhodobacterales</taxon>
        <taxon>Roseobacteraceae</taxon>
        <taxon>Jannaschia</taxon>
    </lineage>
</organism>
<evidence type="ECO:0008006" key="3">
    <source>
        <dbReference type="Google" id="ProtNLM"/>
    </source>
</evidence>